<accession>B7AWZ5</accession>
<dbReference type="InterPro" id="IPR036935">
    <property type="entry name" value="Ribosomal_bL9_N_sf"/>
</dbReference>
<name>B7AWZ5_9FIRM</name>
<dbReference type="AlphaFoldDB" id="B7AWZ5"/>
<evidence type="ECO:0000259" key="8">
    <source>
        <dbReference type="PROSITE" id="PS00651"/>
    </source>
</evidence>
<dbReference type="GO" id="GO:0003735">
    <property type="term" value="F:structural constituent of ribosome"/>
    <property type="evidence" value="ECO:0007669"/>
    <property type="project" value="InterPro"/>
</dbReference>
<dbReference type="SUPFAM" id="SSF55658">
    <property type="entry name" value="L9 N-domain-like"/>
    <property type="match status" value="1"/>
</dbReference>
<evidence type="ECO:0000256" key="7">
    <source>
        <dbReference type="HAMAP-Rule" id="MF_00503"/>
    </source>
</evidence>
<dbReference type="HOGENOM" id="CLU_078938_3_0_9"/>
<dbReference type="Proteomes" id="UP000003136">
    <property type="component" value="Unassembled WGS sequence"/>
</dbReference>
<dbReference type="Pfam" id="PF03948">
    <property type="entry name" value="Ribosomal_L9_C"/>
    <property type="match status" value="1"/>
</dbReference>
<dbReference type="GO" id="GO:0019843">
    <property type="term" value="F:rRNA binding"/>
    <property type="evidence" value="ECO:0007669"/>
    <property type="project" value="UniProtKB-UniRule"/>
</dbReference>
<dbReference type="eggNOG" id="COG0359">
    <property type="taxonomic scope" value="Bacteria"/>
</dbReference>
<dbReference type="InterPro" id="IPR020069">
    <property type="entry name" value="Ribosomal_bL9_C"/>
</dbReference>
<dbReference type="GO" id="GO:0005840">
    <property type="term" value="C:ribosome"/>
    <property type="evidence" value="ECO:0007669"/>
    <property type="project" value="UniProtKB-KW"/>
</dbReference>
<sequence>MEDIAMEVILMQDVKALGKKGDKVKVSEGYARNFLLPKKLGVEANAKNLNDLKLTKAHEAKLAKEELDAAIALKEVIESKKIVLSIKGGKDGRTFGSVSGKEIAEAAKEQAGLELDKKKIKIDEPIRMAGTFHLPVKLHKEVVAELTVEVEQK</sequence>
<keyword evidence="4 7" id="KW-0689">Ribosomal protein</keyword>
<dbReference type="PANTHER" id="PTHR21368">
    <property type="entry name" value="50S RIBOSOMAL PROTEIN L9"/>
    <property type="match status" value="1"/>
</dbReference>
<keyword evidence="3 7" id="KW-0694">RNA-binding</keyword>
<evidence type="ECO:0000313" key="9">
    <source>
        <dbReference type="EMBL" id="EEC56736.1"/>
    </source>
</evidence>
<comment type="similarity">
    <text evidence="1 7">Belongs to the bacterial ribosomal protein bL9 family.</text>
</comment>
<dbReference type="InterPro" id="IPR020070">
    <property type="entry name" value="Ribosomal_bL9_N"/>
</dbReference>
<reference evidence="9 10" key="1">
    <citation type="submission" date="2008-11" db="EMBL/GenBank/DDBJ databases">
        <title>Draft genome sequence of Bacteroides pectinophilus (ATCC 43243).</title>
        <authorList>
            <person name="Sudarsanam P."/>
            <person name="Ley R."/>
            <person name="Guruge J."/>
            <person name="Turnbaugh P.J."/>
            <person name="Mahowald M."/>
            <person name="Liep D."/>
            <person name="Gordon J."/>
        </authorList>
    </citation>
    <scope>NUCLEOTIDE SEQUENCE [LARGE SCALE GENOMIC DNA]</scope>
    <source>
        <strain evidence="9 10">ATCC 43243</strain>
    </source>
</reference>
<evidence type="ECO:0000256" key="3">
    <source>
        <dbReference type="ARBA" id="ARBA00022884"/>
    </source>
</evidence>
<keyword evidence="2 7" id="KW-0699">rRNA-binding</keyword>
<dbReference type="STRING" id="483218.BACPEC_03245"/>
<keyword evidence="10" id="KW-1185">Reference proteome</keyword>
<dbReference type="Gene3D" id="3.10.430.100">
    <property type="entry name" value="Ribosomal protein L9, C-terminal domain"/>
    <property type="match status" value="1"/>
</dbReference>
<dbReference type="InterPro" id="IPR020594">
    <property type="entry name" value="Ribosomal_bL9_bac/chp"/>
</dbReference>
<dbReference type="GO" id="GO:1990904">
    <property type="term" value="C:ribonucleoprotein complex"/>
    <property type="evidence" value="ECO:0007669"/>
    <property type="project" value="UniProtKB-KW"/>
</dbReference>
<dbReference type="NCBIfam" id="TIGR00158">
    <property type="entry name" value="L9"/>
    <property type="match status" value="1"/>
</dbReference>
<evidence type="ECO:0000313" key="10">
    <source>
        <dbReference type="Proteomes" id="UP000003136"/>
    </source>
</evidence>
<dbReference type="GO" id="GO:0006412">
    <property type="term" value="P:translation"/>
    <property type="evidence" value="ECO:0007669"/>
    <property type="project" value="UniProtKB-UniRule"/>
</dbReference>
<organism evidence="9 10">
    <name type="scientific">[Bacteroides] pectinophilus ATCC 43243</name>
    <dbReference type="NCBI Taxonomy" id="483218"/>
    <lineage>
        <taxon>Bacteria</taxon>
        <taxon>Bacillati</taxon>
        <taxon>Bacillota</taxon>
        <taxon>Clostridia</taxon>
        <taxon>Eubacteriales</taxon>
    </lineage>
</organism>
<gene>
    <name evidence="7" type="primary">rplI</name>
    <name evidence="9" type="ORF">BACPEC_03245</name>
</gene>
<keyword evidence="5 7" id="KW-0687">Ribonucleoprotein</keyword>
<evidence type="ECO:0000256" key="5">
    <source>
        <dbReference type="ARBA" id="ARBA00023274"/>
    </source>
</evidence>
<evidence type="ECO:0000256" key="2">
    <source>
        <dbReference type="ARBA" id="ARBA00022730"/>
    </source>
</evidence>
<evidence type="ECO:0000256" key="6">
    <source>
        <dbReference type="ARBA" id="ARBA00035292"/>
    </source>
</evidence>
<comment type="function">
    <text evidence="7">Binds to the 23S rRNA.</text>
</comment>
<dbReference type="EMBL" id="ABVQ01000037">
    <property type="protein sequence ID" value="EEC56736.1"/>
    <property type="molecule type" value="Genomic_DNA"/>
</dbReference>
<dbReference type="InterPro" id="IPR036791">
    <property type="entry name" value="Ribosomal_bL9_C_sf"/>
</dbReference>
<dbReference type="InterPro" id="IPR009027">
    <property type="entry name" value="Ribosomal_bL9/RNase_H1_N"/>
</dbReference>
<dbReference type="SUPFAM" id="SSF55653">
    <property type="entry name" value="Ribosomal protein L9 C-domain"/>
    <property type="match status" value="1"/>
</dbReference>
<dbReference type="PROSITE" id="PS00651">
    <property type="entry name" value="RIBOSOMAL_L9"/>
    <property type="match status" value="1"/>
</dbReference>
<dbReference type="HAMAP" id="MF_00503">
    <property type="entry name" value="Ribosomal_bL9"/>
    <property type="match status" value="1"/>
</dbReference>
<dbReference type="Pfam" id="PF01281">
    <property type="entry name" value="Ribosomal_L9_N"/>
    <property type="match status" value="1"/>
</dbReference>
<reference evidence="9 10" key="2">
    <citation type="submission" date="2008-11" db="EMBL/GenBank/DDBJ databases">
        <authorList>
            <person name="Fulton L."/>
            <person name="Clifton S."/>
            <person name="Fulton B."/>
            <person name="Xu J."/>
            <person name="Minx P."/>
            <person name="Pepin K.H."/>
            <person name="Johnson M."/>
            <person name="Bhonagiri V."/>
            <person name="Nash W.E."/>
            <person name="Mardis E.R."/>
            <person name="Wilson R.K."/>
        </authorList>
    </citation>
    <scope>NUCLEOTIDE SEQUENCE [LARGE SCALE GENOMIC DNA]</scope>
    <source>
        <strain evidence="9 10">ATCC 43243</strain>
    </source>
</reference>
<proteinExistence type="inferred from homology"/>
<dbReference type="InterPro" id="IPR000244">
    <property type="entry name" value="Ribosomal_bL9"/>
</dbReference>
<evidence type="ECO:0000256" key="1">
    <source>
        <dbReference type="ARBA" id="ARBA00010605"/>
    </source>
</evidence>
<dbReference type="Gene3D" id="3.40.5.10">
    <property type="entry name" value="Ribosomal protein L9, N-terminal domain"/>
    <property type="match status" value="1"/>
</dbReference>
<protein>
    <recommendedName>
        <fullName evidence="6 7">Large ribosomal subunit protein bL9</fullName>
    </recommendedName>
</protein>
<feature type="domain" description="Ribosomal protein L9" evidence="8">
    <location>
        <begin position="18"/>
        <end position="45"/>
    </location>
</feature>
<evidence type="ECO:0000256" key="4">
    <source>
        <dbReference type="ARBA" id="ARBA00022980"/>
    </source>
</evidence>